<accession>A0A078FWF1</accession>
<dbReference type="PaxDb" id="3708-A0A078FWF1"/>
<evidence type="ECO:0000256" key="1">
    <source>
        <dbReference type="SAM" id="MobiDB-lite"/>
    </source>
</evidence>
<evidence type="ECO:0000313" key="3">
    <source>
        <dbReference type="Proteomes" id="UP000028999"/>
    </source>
</evidence>
<protein>
    <submittedName>
        <fullName evidence="2">BnaA08g03960D protein</fullName>
    </submittedName>
</protein>
<dbReference type="AlphaFoldDB" id="A0A078FWF1"/>
<gene>
    <name evidence="2" type="primary">BnaA08g03960D</name>
    <name evidence="2" type="ORF">GSBRNA2T00095002001</name>
</gene>
<feature type="region of interest" description="Disordered" evidence="1">
    <location>
        <begin position="30"/>
        <end position="79"/>
    </location>
</feature>
<name>A0A078FWF1_BRANA</name>
<dbReference type="EMBL" id="LK032069">
    <property type="protein sequence ID" value="CDY17032.1"/>
    <property type="molecule type" value="Genomic_DNA"/>
</dbReference>
<keyword evidence="3" id="KW-1185">Reference proteome</keyword>
<evidence type="ECO:0000313" key="2">
    <source>
        <dbReference type="EMBL" id="CDY17032.1"/>
    </source>
</evidence>
<proteinExistence type="predicted"/>
<organism evidence="2 3">
    <name type="scientific">Brassica napus</name>
    <name type="common">Rape</name>
    <dbReference type="NCBI Taxonomy" id="3708"/>
    <lineage>
        <taxon>Eukaryota</taxon>
        <taxon>Viridiplantae</taxon>
        <taxon>Streptophyta</taxon>
        <taxon>Embryophyta</taxon>
        <taxon>Tracheophyta</taxon>
        <taxon>Spermatophyta</taxon>
        <taxon>Magnoliopsida</taxon>
        <taxon>eudicotyledons</taxon>
        <taxon>Gunneridae</taxon>
        <taxon>Pentapetalae</taxon>
        <taxon>rosids</taxon>
        <taxon>malvids</taxon>
        <taxon>Brassicales</taxon>
        <taxon>Brassicaceae</taxon>
        <taxon>Brassiceae</taxon>
        <taxon>Brassica</taxon>
    </lineage>
</organism>
<reference evidence="2 3" key="1">
    <citation type="journal article" date="2014" name="Science">
        <title>Plant genetics. Early allopolyploid evolution in the post-Neolithic Brassica napus oilseed genome.</title>
        <authorList>
            <person name="Chalhoub B."/>
            <person name="Denoeud F."/>
            <person name="Liu S."/>
            <person name="Parkin I.A."/>
            <person name="Tang H."/>
            <person name="Wang X."/>
            <person name="Chiquet J."/>
            <person name="Belcram H."/>
            <person name="Tong C."/>
            <person name="Samans B."/>
            <person name="Correa M."/>
            <person name="Da Silva C."/>
            <person name="Just J."/>
            <person name="Falentin C."/>
            <person name="Koh C.S."/>
            <person name="Le Clainche I."/>
            <person name="Bernard M."/>
            <person name="Bento P."/>
            <person name="Noel B."/>
            <person name="Labadie K."/>
            <person name="Alberti A."/>
            <person name="Charles M."/>
            <person name="Arnaud D."/>
            <person name="Guo H."/>
            <person name="Daviaud C."/>
            <person name="Alamery S."/>
            <person name="Jabbari K."/>
            <person name="Zhao M."/>
            <person name="Edger P.P."/>
            <person name="Chelaifa H."/>
            <person name="Tack D."/>
            <person name="Lassalle G."/>
            <person name="Mestiri I."/>
            <person name="Schnel N."/>
            <person name="Le Paslier M.C."/>
            <person name="Fan G."/>
            <person name="Renault V."/>
            <person name="Bayer P.E."/>
            <person name="Golicz A.A."/>
            <person name="Manoli S."/>
            <person name="Lee T.H."/>
            <person name="Thi V.H."/>
            <person name="Chalabi S."/>
            <person name="Hu Q."/>
            <person name="Fan C."/>
            <person name="Tollenaere R."/>
            <person name="Lu Y."/>
            <person name="Battail C."/>
            <person name="Shen J."/>
            <person name="Sidebottom C.H."/>
            <person name="Wang X."/>
            <person name="Canaguier A."/>
            <person name="Chauveau A."/>
            <person name="Berard A."/>
            <person name="Deniot G."/>
            <person name="Guan M."/>
            <person name="Liu Z."/>
            <person name="Sun F."/>
            <person name="Lim Y.P."/>
            <person name="Lyons E."/>
            <person name="Town C.D."/>
            <person name="Bancroft I."/>
            <person name="Wang X."/>
            <person name="Meng J."/>
            <person name="Ma J."/>
            <person name="Pires J.C."/>
            <person name="King G.J."/>
            <person name="Brunel D."/>
            <person name="Delourme R."/>
            <person name="Renard M."/>
            <person name="Aury J.M."/>
            <person name="Adams K.L."/>
            <person name="Batley J."/>
            <person name="Snowdon R.J."/>
            <person name="Tost J."/>
            <person name="Edwards D."/>
            <person name="Zhou Y."/>
            <person name="Hua W."/>
            <person name="Sharpe A.G."/>
            <person name="Paterson A.H."/>
            <person name="Guan C."/>
            <person name="Wincker P."/>
        </authorList>
    </citation>
    <scope>NUCLEOTIDE SEQUENCE [LARGE SCALE GENOMIC DNA]</scope>
    <source>
        <strain evidence="3">cv. Darmor-bzh</strain>
    </source>
</reference>
<dbReference type="Proteomes" id="UP000028999">
    <property type="component" value="Unassembled WGS sequence"/>
</dbReference>
<sequence length="79" mass="8593">METKEEFVKLLGKGAYGFVNLVRYNNPDDNSSTFFSNSRDVPGSSHVSETLSNKVSADSGRNSTNYNSSLLPKVVSTLS</sequence>
<dbReference type="Gramene" id="CDY17032">
    <property type="protein sequence ID" value="CDY17032"/>
    <property type="gene ID" value="GSBRNA2T00095002001"/>
</dbReference>